<dbReference type="Proteomes" id="UP000194360">
    <property type="component" value="Unassembled WGS sequence"/>
</dbReference>
<dbReference type="InterPro" id="IPR050464">
    <property type="entry name" value="Zeta_carotene_desat/Oxidored"/>
</dbReference>
<dbReference type="Pfam" id="PF01593">
    <property type="entry name" value="Amino_oxidase"/>
    <property type="match status" value="1"/>
</dbReference>
<dbReference type="GO" id="GO:0016491">
    <property type="term" value="F:oxidoreductase activity"/>
    <property type="evidence" value="ECO:0007669"/>
    <property type="project" value="InterPro"/>
</dbReference>
<organism evidence="2 3">
    <name type="scientific">Pseudonocardia autotrophica</name>
    <name type="common">Amycolata autotrophica</name>
    <name type="synonym">Nocardia autotrophica</name>
    <dbReference type="NCBI Taxonomy" id="2074"/>
    <lineage>
        <taxon>Bacteria</taxon>
        <taxon>Bacillati</taxon>
        <taxon>Actinomycetota</taxon>
        <taxon>Actinomycetes</taxon>
        <taxon>Pseudonocardiales</taxon>
        <taxon>Pseudonocardiaceae</taxon>
        <taxon>Pseudonocardia</taxon>
    </lineage>
</organism>
<proteinExistence type="predicted"/>
<dbReference type="InterPro" id="IPR002937">
    <property type="entry name" value="Amino_oxidase"/>
</dbReference>
<dbReference type="PANTHER" id="PTHR42923">
    <property type="entry name" value="PROTOPORPHYRINOGEN OXIDASE"/>
    <property type="match status" value="1"/>
</dbReference>
<feature type="domain" description="Amine oxidase" evidence="1">
    <location>
        <begin position="14"/>
        <end position="274"/>
    </location>
</feature>
<reference evidence="2 3" key="1">
    <citation type="submission" date="2016-09" db="EMBL/GenBank/DDBJ databases">
        <title>Pseudonocardia autotrophica DSM535, a candidate organism with high potential of specific P450 cytochromes.</title>
        <authorList>
            <person name="Grumaz C."/>
            <person name="Vainshtein Y."/>
            <person name="Kirstahler P."/>
            <person name="Sohn K."/>
        </authorList>
    </citation>
    <scope>NUCLEOTIDE SEQUENCE [LARGE SCALE GENOMIC DNA]</scope>
    <source>
        <strain evidence="2 3">DSM 535</strain>
    </source>
</reference>
<evidence type="ECO:0000313" key="3">
    <source>
        <dbReference type="Proteomes" id="UP000194360"/>
    </source>
</evidence>
<dbReference type="SUPFAM" id="SSF51905">
    <property type="entry name" value="FAD/NAD(P)-binding domain"/>
    <property type="match status" value="1"/>
</dbReference>
<accession>A0A1Y2N256</accession>
<dbReference type="RefSeq" id="WP_085912438.1">
    <property type="nucleotide sequence ID" value="NZ_AP018920.1"/>
</dbReference>
<comment type="caution">
    <text evidence="2">The sequence shown here is derived from an EMBL/GenBank/DDBJ whole genome shotgun (WGS) entry which is preliminary data.</text>
</comment>
<keyword evidence="3" id="KW-1185">Reference proteome</keyword>
<evidence type="ECO:0000313" key="2">
    <source>
        <dbReference type="EMBL" id="OSY41259.1"/>
    </source>
</evidence>
<dbReference type="OrthoDB" id="20837at2"/>
<evidence type="ECO:0000259" key="1">
    <source>
        <dbReference type="Pfam" id="PF01593"/>
    </source>
</evidence>
<dbReference type="AlphaFoldDB" id="A0A1Y2N256"/>
<dbReference type="InterPro" id="IPR036188">
    <property type="entry name" value="FAD/NAD-bd_sf"/>
</dbReference>
<dbReference type="STRING" id="2074.BG845_02161"/>
<dbReference type="Gene3D" id="3.50.50.60">
    <property type="entry name" value="FAD/NAD(P)-binding domain"/>
    <property type="match status" value="1"/>
</dbReference>
<dbReference type="Gene3D" id="1.10.3110.10">
    <property type="entry name" value="protoporphyrinogen ix oxidase, domain 3"/>
    <property type="match status" value="1"/>
</dbReference>
<protein>
    <submittedName>
        <fullName evidence="2">Protoporphyrinogen oxidase</fullName>
    </submittedName>
</protein>
<dbReference type="PANTHER" id="PTHR42923:SF17">
    <property type="entry name" value="AMINE OXIDASE DOMAIN-CONTAINING PROTEIN"/>
    <property type="match status" value="1"/>
</dbReference>
<dbReference type="Gene3D" id="3.90.660.20">
    <property type="entry name" value="Protoporphyrinogen oxidase, mitochondrial, domain 2"/>
    <property type="match status" value="1"/>
</dbReference>
<sequence length="426" mass="45864">MTGRPTVAVVGSGVSGLTAAHLLAATHDVTLYEADARPGGHAHTHELTTSDGGITAVDTGFIVHNDRTYPNLLRLFGELGVATQDSDMSMSVRCDGCGLEYAGARRIGGLFPRASNLVRPQYLRMLGEVTRFHRHARRVLHDDMAGDVTLGAFLAIGGYSRYFVDHFMIPVVSCVWSAGAALSLDYPARYLFTFLDHHGMLAIGGSPQWRTVTGGSRSYVEQIVKQLPAVRTSTPVRSVLRTPAGAEIRDDADGLAGFDKVVVATHPDQALRILGDDATADERAVLGSFGYSRNETWLHHDTSLLPRAAGARASWNYLKPACSPTADAPVLVSYDMNRLMRLTDPDDWVVTLGAAGRVDPATVVARMTYEHPVYTPASVAAQRRLPELNTPVTAFAGAYHGWGFHEDGCASGVRAARALGVEWGAR</sequence>
<gene>
    <name evidence="2" type="ORF">BG845_02161</name>
</gene>
<name>A0A1Y2N256_PSEAH</name>
<dbReference type="EMBL" id="MIGB01000009">
    <property type="protein sequence ID" value="OSY41259.1"/>
    <property type="molecule type" value="Genomic_DNA"/>
</dbReference>